<organism evidence="3 4">
    <name type="scientific">Punica granatum</name>
    <name type="common">Pomegranate</name>
    <dbReference type="NCBI Taxonomy" id="22663"/>
    <lineage>
        <taxon>Eukaryota</taxon>
        <taxon>Viridiplantae</taxon>
        <taxon>Streptophyta</taxon>
        <taxon>Embryophyta</taxon>
        <taxon>Tracheophyta</taxon>
        <taxon>Spermatophyta</taxon>
        <taxon>Magnoliopsida</taxon>
        <taxon>eudicotyledons</taxon>
        <taxon>Gunneridae</taxon>
        <taxon>Pentapetalae</taxon>
        <taxon>rosids</taxon>
        <taxon>malvids</taxon>
        <taxon>Myrtales</taxon>
        <taxon>Lythraceae</taxon>
        <taxon>Punica</taxon>
    </lineage>
</organism>
<dbReference type="Proteomes" id="UP000233551">
    <property type="component" value="Unassembled WGS sequence"/>
</dbReference>
<keyword evidence="4" id="KW-1185">Reference proteome</keyword>
<keyword evidence="1" id="KW-0175">Coiled coil</keyword>
<evidence type="ECO:0000256" key="1">
    <source>
        <dbReference type="SAM" id="Coils"/>
    </source>
</evidence>
<name>A0A2I0JBX3_PUNGR</name>
<dbReference type="AlphaFoldDB" id="A0A2I0JBX3"/>
<feature type="compositionally biased region" description="Polar residues" evidence="2">
    <location>
        <begin position="80"/>
        <end position="89"/>
    </location>
</feature>
<sequence length="107" mass="12344">MKMLKADEFEMKANEFETRKEELKAKKIDLEARTLDAKIKKGVSCDEIEDIDRDRHDEPVTLEPSIATSSPRPRALDPVETQTKTNPRPSSVVRFYFSSSLGRYRQV</sequence>
<proteinExistence type="predicted"/>
<feature type="coiled-coil region" evidence="1">
    <location>
        <begin position="6"/>
        <end position="33"/>
    </location>
</feature>
<evidence type="ECO:0000313" key="4">
    <source>
        <dbReference type="Proteomes" id="UP000233551"/>
    </source>
</evidence>
<comment type="caution">
    <text evidence="3">The sequence shown here is derived from an EMBL/GenBank/DDBJ whole genome shotgun (WGS) entry which is preliminary data.</text>
</comment>
<evidence type="ECO:0000256" key="2">
    <source>
        <dbReference type="SAM" id="MobiDB-lite"/>
    </source>
</evidence>
<protein>
    <submittedName>
        <fullName evidence="3">Uncharacterized protein</fullName>
    </submittedName>
</protein>
<accession>A0A2I0JBX3</accession>
<dbReference type="EMBL" id="PGOL01001841">
    <property type="protein sequence ID" value="PKI53735.1"/>
    <property type="molecule type" value="Genomic_DNA"/>
</dbReference>
<gene>
    <name evidence="3" type="ORF">CRG98_025865</name>
</gene>
<feature type="region of interest" description="Disordered" evidence="2">
    <location>
        <begin position="50"/>
        <end position="90"/>
    </location>
</feature>
<reference evidence="3 4" key="1">
    <citation type="submission" date="2017-11" db="EMBL/GenBank/DDBJ databases">
        <title>De-novo sequencing of pomegranate (Punica granatum L.) genome.</title>
        <authorList>
            <person name="Akparov Z."/>
            <person name="Amiraslanov A."/>
            <person name="Hajiyeva S."/>
            <person name="Abbasov M."/>
            <person name="Kaur K."/>
            <person name="Hamwieh A."/>
            <person name="Solovyev V."/>
            <person name="Salamov A."/>
            <person name="Braich B."/>
            <person name="Kosarev P."/>
            <person name="Mahmoud A."/>
            <person name="Hajiyev E."/>
            <person name="Babayeva S."/>
            <person name="Izzatullayeva V."/>
            <person name="Mammadov A."/>
            <person name="Mammadov A."/>
            <person name="Sharifova S."/>
            <person name="Ojaghi J."/>
            <person name="Eynullazada K."/>
            <person name="Bayramov B."/>
            <person name="Abdulazimova A."/>
            <person name="Shahmuradov I."/>
        </authorList>
    </citation>
    <scope>NUCLEOTIDE SEQUENCE [LARGE SCALE GENOMIC DNA]</scope>
    <source>
        <strain evidence="4">cv. AG2017</strain>
        <tissue evidence="3">Leaf</tissue>
    </source>
</reference>
<evidence type="ECO:0000313" key="3">
    <source>
        <dbReference type="EMBL" id="PKI53735.1"/>
    </source>
</evidence>